<evidence type="ECO:0000313" key="2">
    <source>
        <dbReference type="Proteomes" id="UP000590524"/>
    </source>
</evidence>
<gene>
    <name evidence="1" type="ORF">GGQ90_002974</name>
</gene>
<dbReference type="EMBL" id="JACIEU010000011">
    <property type="protein sequence ID" value="MBB4149185.1"/>
    <property type="molecule type" value="Genomic_DNA"/>
</dbReference>
<name>A0A7W6PV90_9SPHN</name>
<dbReference type="AlphaFoldDB" id="A0A7W6PV90"/>
<dbReference type="Proteomes" id="UP000590524">
    <property type="component" value="Unassembled WGS sequence"/>
</dbReference>
<accession>A0A7W6PV90</accession>
<keyword evidence="2" id="KW-1185">Reference proteome</keyword>
<comment type="caution">
    <text evidence="1">The sequence shown here is derived from an EMBL/GenBank/DDBJ whole genome shotgun (WGS) entry which is preliminary data.</text>
</comment>
<proteinExistence type="predicted"/>
<reference evidence="1 2" key="1">
    <citation type="submission" date="2020-08" db="EMBL/GenBank/DDBJ databases">
        <title>Genomic Encyclopedia of Type Strains, Phase IV (KMG-IV): sequencing the most valuable type-strain genomes for metagenomic binning, comparative biology and taxonomic classification.</title>
        <authorList>
            <person name="Goeker M."/>
        </authorList>
    </citation>
    <scope>NUCLEOTIDE SEQUENCE [LARGE SCALE GENOMIC DNA]</scope>
    <source>
        <strain evidence="1 2">DSM 19371</strain>
    </source>
</reference>
<organism evidence="1 2">
    <name type="scientific">Sphingobium scionense</name>
    <dbReference type="NCBI Taxonomy" id="1404341"/>
    <lineage>
        <taxon>Bacteria</taxon>
        <taxon>Pseudomonadati</taxon>
        <taxon>Pseudomonadota</taxon>
        <taxon>Alphaproteobacteria</taxon>
        <taxon>Sphingomonadales</taxon>
        <taxon>Sphingomonadaceae</taxon>
        <taxon>Sphingobium</taxon>
    </lineage>
</organism>
<protein>
    <submittedName>
        <fullName evidence="1">Uncharacterized protein</fullName>
    </submittedName>
</protein>
<evidence type="ECO:0000313" key="1">
    <source>
        <dbReference type="EMBL" id="MBB4149185.1"/>
    </source>
</evidence>
<sequence>MVECKQQPFALSLSKGSTERSEVSSLRSVQARHVTRLKGFDFAQPERNF</sequence>